<dbReference type="AlphaFoldDB" id="A0A8J4BL37"/>
<dbReference type="GO" id="GO:0003723">
    <property type="term" value="F:RNA binding"/>
    <property type="evidence" value="ECO:0007669"/>
    <property type="project" value="UniProtKB-UniRule"/>
</dbReference>
<dbReference type="InterPro" id="IPR029123">
    <property type="entry name" value="RBM39_linker"/>
</dbReference>
<dbReference type="Proteomes" id="UP000747399">
    <property type="component" value="Unassembled WGS sequence"/>
</dbReference>
<feature type="region of interest" description="Disordered" evidence="5">
    <location>
        <begin position="1"/>
        <end position="114"/>
    </location>
</feature>
<dbReference type="PANTHER" id="PTHR48036">
    <property type="entry name" value="SPLICING FACTOR (PAD-1), PUTATIVE (AFU_ORTHOLOGUE AFUA_1G15810)-RELATED"/>
    <property type="match status" value="1"/>
</dbReference>
<feature type="compositionally biased region" description="Basic and acidic residues" evidence="5">
    <location>
        <begin position="9"/>
        <end position="23"/>
    </location>
</feature>
<gene>
    <name evidence="7" type="ORF">Vafri_17719</name>
</gene>
<feature type="domain" description="RRM" evidence="6">
    <location>
        <begin position="251"/>
        <end position="328"/>
    </location>
</feature>
<dbReference type="SUPFAM" id="SSF54928">
    <property type="entry name" value="RNA-binding domain, RBD"/>
    <property type="match status" value="2"/>
</dbReference>
<feature type="compositionally biased region" description="Basic and acidic residues" evidence="5">
    <location>
        <begin position="79"/>
        <end position="91"/>
    </location>
</feature>
<dbReference type="CDD" id="cd12285">
    <property type="entry name" value="RRM3_RBM39_like"/>
    <property type="match status" value="1"/>
</dbReference>
<organism evidence="7 8">
    <name type="scientific">Volvox africanus</name>
    <dbReference type="NCBI Taxonomy" id="51714"/>
    <lineage>
        <taxon>Eukaryota</taxon>
        <taxon>Viridiplantae</taxon>
        <taxon>Chlorophyta</taxon>
        <taxon>core chlorophytes</taxon>
        <taxon>Chlorophyceae</taxon>
        <taxon>CS clade</taxon>
        <taxon>Chlamydomonadales</taxon>
        <taxon>Volvocaceae</taxon>
        <taxon>Volvox</taxon>
    </lineage>
</organism>
<feature type="compositionally biased region" description="Basic residues" evidence="5">
    <location>
        <begin position="47"/>
        <end position="61"/>
    </location>
</feature>
<dbReference type="CDD" id="cd00590">
    <property type="entry name" value="RRM_SF"/>
    <property type="match status" value="1"/>
</dbReference>
<protein>
    <recommendedName>
        <fullName evidence="6">RRM domain-containing protein</fullName>
    </recommendedName>
</protein>
<feature type="compositionally biased region" description="Basic residues" evidence="5">
    <location>
        <begin position="92"/>
        <end position="102"/>
    </location>
</feature>
<dbReference type="Gene3D" id="3.30.70.330">
    <property type="match status" value="3"/>
</dbReference>
<reference evidence="7" key="1">
    <citation type="journal article" date="2021" name="Proc. Natl. Acad. Sci. U.S.A.">
        <title>Three genomes in the algal genus Volvox reveal the fate of a haploid sex-determining region after a transition to homothallism.</title>
        <authorList>
            <person name="Yamamoto K."/>
            <person name="Hamaji T."/>
            <person name="Kawai-Toyooka H."/>
            <person name="Matsuzaki R."/>
            <person name="Takahashi F."/>
            <person name="Nishimura Y."/>
            <person name="Kawachi M."/>
            <person name="Noguchi H."/>
            <person name="Minakuchi Y."/>
            <person name="Umen J.G."/>
            <person name="Toyoda A."/>
            <person name="Nozaki H."/>
        </authorList>
    </citation>
    <scope>NUCLEOTIDE SEQUENCE</scope>
    <source>
        <strain evidence="7">NIES-3780</strain>
    </source>
</reference>
<dbReference type="CDD" id="cd12283">
    <property type="entry name" value="RRM1_RBM39_like"/>
    <property type="match status" value="1"/>
</dbReference>
<dbReference type="Pfam" id="PF00076">
    <property type="entry name" value="RRM_1"/>
    <property type="match status" value="2"/>
</dbReference>
<dbReference type="InterPro" id="IPR012677">
    <property type="entry name" value="Nucleotide-bd_a/b_plait_sf"/>
</dbReference>
<feature type="compositionally biased region" description="Low complexity" evidence="5">
    <location>
        <begin position="211"/>
        <end position="234"/>
    </location>
</feature>
<evidence type="ECO:0000256" key="2">
    <source>
        <dbReference type="ARBA" id="ARBA00022737"/>
    </source>
</evidence>
<evidence type="ECO:0000256" key="3">
    <source>
        <dbReference type="ARBA" id="ARBA00022884"/>
    </source>
</evidence>
<evidence type="ECO:0000256" key="4">
    <source>
        <dbReference type="PROSITE-ProRule" id="PRU00176"/>
    </source>
</evidence>
<evidence type="ECO:0000313" key="7">
    <source>
        <dbReference type="EMBL" id="GIL63852.1"/>
    </source>
</evidence>
<evidence type="ECO:0000259" key="6">
    <source>
        <dbReference type="PROSITE" id="PS50102"/>
    </source>
</evidence>
<dbReference type="InterPro" id="IPR006509">
    <property type="entry name" value="RBM39_SF"/>
</dbReference>
<dbReference type="Pfam" id="PF15519">
    <property type="entry name" value="RBM39linker"/>
    <property type="match status" value="1"/>
</dbReference>
<dbReference type="GO" id="GO:0005634">
    <property type="term" value="C:nucleus"/>
    <property type="evidence" value="ECO:0007669"/>
    <property type="project" value="InterPro"/>
</dbReference>
<proteinExistence type="predicted"/>
<dbReference type="EMBL" id="BNCO01000061">
    <property type="protein sequence ID" value="GIL63852.1"/>
    <property type="molecule type" value="Genomic_DNA"/>
</dbReference>
<feature type="region of interest" description="Disordered" evidence="5">
    <location>
        <begin position="210"/>
        <end position="245"/>
    </location>
</feature>
<dbReference type="GO" id="GO:0006397">
    <property type="term" value="P:mRNA processing"/>
    <property type="evidence" value="ECO:0007669"/>
    <property type="project" value="InterPro"/>
</dbReference>
<comment type="caution">
    <text evidence="7">The sequence shown here is derived from an EMBL/GenBank/DDBJ whole genome shotgun (WGS) entry which is preliminary data.</text>
</comment>
<keyword evidence="1" id="KW-0597">Phosphoprotein</keyword>
<evidence type="ECO:0000256" key="1">
    <source>
        <dbReference type="ARBA" id="ARBA00022553"/>
    </source>
</evidence>
<name>A0A8J4BL37_9CHLO</name>
<dbReference type="InterPro" id="IPR000504">
    <property type="entry name" value="RRM_dom"/>
</dbReference>
<feature type="domain" description="RRM" evidence="6">
    <location>
        <begin position="126"/>
        <end position="203"/>
    </location>
</feature>
<evidence type="ECO:0000256" key="5">
    <source>
        <dbReference type="SAM" id="MobiDB-lite"/>
    </source>
</evidence>
<keyword evidence="2" id="KW-0677">Repeat</keyword>
<sequence>MASYDENEYLERHLNIQRGKDTLMAESKVARGKSTGGTTSDEENNRRSHSRPRSRSRHHNSSRYSQSRSRDRRRRSRSRSRDESRSYSDRHRASHLSPRRRSSTPPAERIAREKERELRELERATRTVFVHNLSLRADERDLFEFFSKVGRVVDIRLIIDKNTRKSRGLAYVEFSKVEEVISAVALTGHTLKGQPVMVKASEAEKNMAWEAAQQQKQSSQAATQPSLLTSLTSTGSGGMGTASAVSTKGPCWLQVSNLLKELEDAEIQQLFAPFGKLETVQLARDVTGRSIGVAYLKFESMDAAAGAMAHWHGRKLVDTQLTVTATAPPTPQLLAPALPIIASLSGILSPAVPAHATPGAGPALLPGLAAGPTVGAIAPSVGAAAVTSVQSAVITTGELDEDNESGGIKLSAQGRAALMSKLAGSVGLPMQPANKPAAGLPVSTSASRMGLSVDPMLLIQQGVLGPSSPIPTACLLLKNMFDALPTVGDASAQNAVASTLAAEVEEDVREECSRFGDLLHVWVDCKSKGFVYLRFTSTQSAMAAHRALHGRWLGSPFGIPLCHNSLNLDQDSTVEIWPLPRL</sequence>
<evidence type="ECO:0000313" key="8">
    <source>
        <dbReference type="Proteomes" id="UP000747399"/>
    </source>
</evidence>
<dbReference type="PROSITE" id="PS50102">
    <property type="entry name" value="RRM"/>
    <property type="match status" value="2"/>
</dbReference>
<keyword evidence="3 4" id="KW-0694">RNA-binding</keyword>
<dbReference type="InterPro" id="IPR035979">
    <property type="entry name" value="RBD_domain_sf"/>
</dbReference>
<keyword evidence="8" id="KW-1185">Reference proteome</keyword>
<accession>A0A8J4BL37</accession>
<dbReference type="SMART" id="SM00360">
    <property type="entry name" value="RRM"/>
    <property type="match status" value="3"/>
</dbReference>